<dbReference type="Pfam" id="PF12796">
    <property type="entry name" value="Ank_2"/>
    <property type="match status" value="2"/>
</dbReference>
<gene>
    <name evidence="2" type="ORF">Ddye_019819</name>
</gene>
<dbReference type="AlphaFoldDB" id="A0AAD9WUS8"/>
<dbReference type="Proteomes" id="UP001280121">
    <property type="component" value="Unassembled WGS sequence"/>
</dbReference>
<keyword evidence="3" id="KW-1185">Reference proteome</keyword>
<sequence>MEEASSRLTEDLSFKKKTKELYDAVLRKDWETMKKQISKETDVLQFLQPLSMHEDNIIHLAVHSKKVEPLQQILDIVDNDEQRHSLTIAVNAYGNKVLHKAAICRNYEAVKLLVKKNKELIDMKNDSGETPLFRAAAYGNTKIVRYLISQPGQRVFSFEHEVQLKGIHRSKKDGASILRVAIQGKKFGTALDLLELDEELAELDDENGTSLYMLAKIPFLLKSRDKMGIWKKLFYHCLPVGSGHNDSIDKIKEKEDEDRDIEIGLQQSLPAGSVRDKKVENGKSGRVFKGMNNIRLSGAKKLWKEKRDYELATKLARILIRNDKSFNQNCMQFMNEDRLPDEKKEKKEPRNPLFAAIRTGNVEMVKFILEEHPQAHEQINYKKQNILHVAAMHREKEIFDLIKSKEVPMVRLARQTDVNSNTVLHSVQTHSITKEELAPVLPTNY</sequence>
<dbReference type="EMBL" id="JANJYI010000006">
    <property type="protein sequence ID" value="KAK2644624.1"/>
    <property type="molecule type" value="Genomic_DNA"/>
</dbReference>
<dbReference type="PANTHER" id="PTHR24121:SF29">
    <property type="match status" value="1"/>
</dbReference>
<dbReference type="PANTHER" id="PTHR24121">
    <property type="entry name" value="NO MECHANORECEPTOR POTENTIAL C, ISOFORM D-RELATED"/>
    <property type="match status" value="1"/>
</dbReference>
<dbReference type="Gene3D" id="1.25.40.20">
    <property type="entry name" value="Ankyrin repeat-containing domain"/>
    <property type="match status" value="2"/>
</dbReference>
<protein>
    <submittedName>
        <fullName evidence="2">Uncharacterized protein</fullName>
    </submittedName>
</protein>
<dbReference type="InterPro" id="IPR036770">
    <property type="entry name" value="Ankyrin_rpt-contain_sf"/>
</dbReference>
<comment type="caution">
    <text evidence="2">The sequence shown here is derived from an EMBL/GenBank/DDBJ whole genome shotgun (WGS) entry which is preliminary data.</text>
</comment>
<evidence type="ECO:0000313" key="3">
    <source>
        <dbReference type="Proteomes" id="UP001280121"/>
    </source>
</evidence>
<dbReference type="SMART" id="SM00248">
    <property type="entry name" value="ANK"/>
    <property type="match status" value="5"/>
</dbReference>
<reference evidence="2" key="1">
    <citation type="journal article" date="2023" name="Plant J.">
        <title>Genome sequences and population genomics provide insights into the demographic history, inbreeding, and mutation load of two 'living fossil' tree species of Dipteronia.</title>
        <authorList>
            <person name="Feng Y."/>
            <person name="Comes H.P."/>
            <person name="Chen J."/>
            <person name="Zhu S."/>
            <person name="Lu R."/>
            <person name="Zhang X."/>
            <person name="Li P."/>
            <person name="Qiu J."/>
            <person name="Olsen K.M."/>
            <person name="Qiu Y."/>
        </authorList>
    </citation>
    <scope>NUCLEOTIDE SEQUENCE</scope>
    <source>
        <strain evidence="2">KIB01</strain>
    </source>
</reference>
<organism evidence="2 3">
    <name type="scientific">Dipteronia dyeriana</name>
    <dbReference type="NCBI Taxonomy" id="168575"/>
    <lineage>
        <taxon>Eukaryota</taxon>
        <taxon>Viridiplantae</taxon>
        <taxon>Streptophyta</taxon>
        <taxon>Embryophyta</taxon>
        <taxon>Tracheophyta</taxon>
        <taxon>Spermatophyta</taxon>
        <taxon>Magnoliopsida</taxon>
        <taxon>eudicotyledons</taxon>
        <taxon>Gunneridae</taxon>
        <taxon>Pentapetalae</taxon>
        <taxon>rosids</taxon>
        <taxon>malvids</taxon>
        <taxon>Sapindales</taxon>
        <taxon>Sapindaceae</taxon>
        <taxon>Hippocastanoideae</taxon>
        <taxon>Acereae</taxon>
        <taxon>Dipteronia</taxon>
    </lineage>
</organism>
<proteinExistence type="predicted"/>
<accession>A0AAD9WUS8</accession>
<dbReference type="InterPro" id="IPR002110">
    <property type="entry name" value="Ankyrin_rpt"/>
</dbReference>
<dbReference type="PROSITE" id="PS50297">
    <property type="entry name" value="ANK_REP_REGION"/>
    <property type="match status" value="1"/>
</dbReference>
<keyword evidence="1" id="KW-0040">ANK repeat</keyword>
<feature type="repeat" description="ANK" evidence="1">
    <location>
        <begin position="127"/>
        <end position="149"/>
    </location>
</feature>
<dbReference type="SUPFAM" id="SSF48403">
    <property type="entry name" value="Ankyrin repeat"/>
    <property type="match status" value="1"/>
</dbReference>
<dbReference type="PROSITE" id="PS50088">
    <property type="entry name" value="ANK_REPEAT"/>
    <property type="match status" value="1"/>
</dbReference>
<evidence type="ECO:0000313" key="2">
    <source>
        <dbReference type="EMBL" id="KAK2644624.1"/>
    </source>
</evidence>
<evidence type="ECO:0000256" key="1">
    <source>
        <dbReference type="PROSITE-ProRule" id="PRU00023"/>
    </source>
</evidence>
<name>A0AAD9WUS8_9ROSI</name>